<sequence>MKYESGEFLIISDFEIRTLREGIDDIDLFIPMNMRTLNLYIEDLPAYIKGRLQFTQIRNLIIRFSMNQEEKLCTIHLLKDIDLQSAEVNFEMKYKDYYIILRENKYFNEMYLKKK</sequence>
<dbReference type="AlphaFoldDB" id="A0A9X2MKA9"/>
<evidence type="ECO:0000313" key="2">
    <source>
        <dbReference type="Proteomes" id="UP001142078"/>
    </source>
</evidence>
<protein>
    <submittedName>
        <fullName evidence="1">Uncharacterized protein</fullName>
    </submittedName>
</protein>
<evidence type="ECO:0000313" key="1">
    <source>
        <dbReference type="EMBL" id="MCR2045603.1"/>
    </source>
</evidence>
<gene>
    <name evidence="1" type="ORF">NSA23_16075</name>
</gene>
<comment type="caution">
    <text evidence="1">The sequence shown here is derived from an EMBL/GenBank/DDBJ whole genome shotgun (WGS) entry which is preliminary data.</text>
</comment>
<dbReference type="EMBL" id="JANJZL010000023">
    <property type="protein sequence ID" value="MCR2045603.1"/>
    <property type="molecule type" value="Genomic_DNA"/>
</dbReference>
<keyword evidence="2" id="KW-1185">Reference proteome</keyword>
<name>A0A9X2MKA9_9FIRM</name>
<dbReference type="RefSeq" id="WP_042680752.1">
    <property type="nucleotide sequence ID" value="NZ_CABKTM010000021.1"/>
</dbReference>
<accession>A0A9X2MKA9</accession>
<reference evidence="1" key="1">
    <citation type="submission" date="2022-07" db="EMBL/GenBank/DDBJ databases">
        <title>Enhanced cultured diversity of the mouse gut microbiota enables custom-made synthetic communities.</title>
        <authorList>
            <person name="Afrizal A."/>
        </authorList>
    </citation>
    <scope>NUCLEOTIDE SEQUENCE</scope>
    <source>
        <strain evidence="1">DSM 29482</strain>
    </source>
</reference>
<dbReference type="OrthoDB" id="1707428at2"/>
<proteinExistence type="predicted"/>
<organism evidence="1 2">
    <name type="scientific">Anaerosalibacter massiliensis</name>
    <dbReference type="NCBI Taxonomy" id="1347392"/>
    <lineage>
        <taxon>Bacteria</taxon>
        <taxon>Bacillati</taxon>
        <taxon>Bacillota</taxon>
        <taxon>Tissierellia</taxon>
        <taxon>Tissierellales</taxon>
        <taxon>Sporanaerobacteraceae</taxon>
        <taxon>Anaerosalibacter</taxon>
    </lineage>
</organism>
<dbReference type="Proteomes" id="UP001142078">
    <property type="component" value="Unassembled WGS sequence"/>
</dbReference>